<reference evidence="1" key="1">
    <citation type="submission" date="2014-11" db="EMBL/GenBank/DDBJ databases">
        <authorList>
            <person name="Amaro Gonzalez C."/>
        </authorList>
    </citation>
    <scope>NUCLEOTIDE SEQUENCE</scope>
</reference>
<accession>A0A0E9XEQ1</accession>
<sequence>MCRGTAAPSPSKCRPRRPPCEACGLCSLHSETLSLSLRCAFGRALEHGNIAAGYSLQWHIRDQGKFGQTSSFFSTRFSFFSFFSFSESRKCNIHYETTVKIPSMEGYCALI</sequence>
<protein>
    <submittedName>
        <fullName evidence="1">Uncharacterized protein</fullName>
    </submittedName>
</protein>
<proteinExistence type="predicted"/>
<name>A0A0E9XEQ1_ANGAN</name>
<dbReference type="AlphaFoldDB" id="A0A0E9XEQ1"/>
<organism evidence="1">
    <name type="scientific">Anguilla anguilla</name>
    <name type="common">European freshwater eel</name>
    <name type="synonym">Muraena anguilla</name>
    <dbReference type="NCBI Taxonomy" id="7936"/>
    <lineage>
        <taxon>Eukaryota</taxon>
        <taxon>Metazoa</taxon>
        <taxon>Chordata</taxon>
        <taxon>Craniata</taxon>
        <taxon>Vertebrata</taxon>
        <taxon>Euteleostomi</taxon>
        <taxon>Actinopterygii</taxon>
        <taxon>Neopterygii</taxon>
        <taxon>Teleostei</taxon>
        <taxon>Anguilliformes</taxon>
        <taxon>Anguillidae</taxon>
        <taxon>Anguilla</taxon>
    </lineage>
</organism>
<dbReference type="EMBL" id="GBXM01008277">
    <property type="protein sequence ID" value="JAI00301.1"/>
    <property type="molecule type" value="Transcribed_RNA"/>
</dbReference>
<evidence type="ECO:0000313" key="1">
    <source>
        <dbReference type="EMBL" id="JAI00301.1"/>
    </source>
</evidence>
<reference evidence="1" key="2">
    <citation type="journal article" date="2015" name="Fish Shellfish Immunol.">
        <title>Early steps in the European eel (Anguilla anguilla)-Vibrio vulnificus interaction in the gills: Role of the RtxA13 toxin.</title>
        <authorList>
            <person name="Callol A."/>
            <person name="Pajuelo D."/>
            <person name="Ebbesson L."/>
            <person name="Teles M."/>
            <person name="MacKenzie S."/>
            <person name="Amaro C."/>
        </authorList>
    </citation>
    <scope>NUCLEOTIDE SEQUENCE</scope>
</reference>